<comment type="caution">
    <text evidence="1">The sequence shown here is derived from an EMBL/GenBank/DDBJ whole genome shotgun (WGS) entry which is preliminary data.</text>
</comment>
<dbReference type="SUPFAM" id="SSF55961">
    <property type="entry name" value="Bet v1-like"/>
    <property type="match status" value="1"/>
</dbReference>
<dbReference type="Pfam" id="PF10604">
    <property type="entry name" value="Polyketide_cyc2"/>
    <property type="match status" value="1"/>
</dbReference>
<keyword evidence="2" id="KW-1185">Reference proteome</keyword>
<sequence length="148" mass="17196">MAKSYYSTVFEQTTDQVWEAIRDFGTYTWAGSVSESFLEEGKSGMEVGAIRNARLGRTSLFHRQRLLAHSDLDRFYTYEFCEPFPYPIRDCIVTLCVTPVVDGNRAFVEWSATFDCESDEHDHWTTYFAHEVWAKALESLKHRFSQPA</sequence>
<evidence type="ECO:0008006" key="3">
    <source>
        <dbReference type="Google" id="ProtNLM"/>
    </source>
</evidence>
<dbReference type="InterPro" id="IPR023393">
    <property type="entry name" value="START-like_dom_sf"/>
</dbReference>
<dbReference type="AlphaFoldDB" id="A0A402A090"/>
<accession>A0A402A090</accession>
<gene>
    <name evidence="1" type="ORF">KTT_23830</name>
</gene>
<proteinExistence type="predicted"/>
<name>A0A402A090_9CHLR</name>
<dbReference type="InterPro" id="IPR019587">
    <property type="entry name" value="Polyketide_cyclase/dehydratase"/>
</dbReference>
<dbReference type="EMBL" id="BIFR01000001">
    <property type="protein sequence ID" value="GCE12524.1"/>
    <property type="molecule type" value="Genomic_DNA"/>
</dbReference>
<dbReference type="PANTHER" id="PTHR39332">
    <property type="entry name" value="BLL4707 PROTEIN"/>
    <property type="match status" value="1"/>
</dbReference>
<evidence type="ECO:0000313" key="1">
    <source>
        <dbReference type="EMBL" id="GCE12524.1"/>
    </source>
</evidence>
<dbReference type="Gene3D" id="3.30.530.20">
    <property type="match status" value="1"/>
</dbReference>
<reference evidence="2" key="1">
    <citation type="submission" date="2018-12" db="EMBL/GenBank/DDBJ databases">
        <title>Tengunoibacter tsumagoiensis gen. nov., sp. nov., Dictyobacter kobayashii sp. nov., D. alpinus sp. nov., and D. joshuensis sp. nov. and description of Dictyobacteraceae fam. nov. within the order Ktedonobacterales isolated from Tengu-no-mugimeshi.</title>
        <authorList>
            <person name="Wang C.M."/>
            <person name="Zheng Y."/>
            <person name="Sakai Y."/>
            <person name="Toyoda A."/>
            <person name="Minakuchi Y."/>
            <person name="Abe K."/>
            <person name="Yokota A."/>
            <person name="Yabe S."/>
        </authorList>
    </citation>
    <scope>NUCLEOTIDE SEQUENCE [LARGE SCALE GENOMIC DNA]</scope>
    <source>
        <strain evidence="2">Uno3</strain>
    </source>
</reference>
<dbReference type="CDD" id="cd07821">
    <property type="entry name" value="PYR_PYL_RCAR_like"/>
    <property type="match status" value="1"/>
</dbReference>
<dbReference type="PANTHER" id="PTHR39332:SF7">
    <property type="entry name" value="SRPBCC FAMILY PROTEIN"/>
    <property type="match status" value="1"/>
</dbReference>
<organism evidence="1 2">
    <name type="scientific">Tengunoibacter tsumagoiensis</name>
    <dbReference type="NCBI Taxonomy" id="2014871"/>
    <lineage>
        <taxon>Bacteria</taxon>
        <taxon>Bacillati</taxon>
        <taxon>Chloroflexota</taxon>
        <taxon>Ktedonobacteria</taxon>
        <taxon>Ktedonobacterales</taxon>
        <taxon>Dictyobacteraceae</taxon>
        <taxon>Tengunoibacter</taxon>
    </lineage>
</organism>
<protein>
    <recommendedName>
        <fullName evidence="3">Polyketide cyclase</fullName>
    </recommendedName>
</protein>
<evidence type="ECO:0000313" key="2">
    <source>
        <dbReference type="Proteomes" id="UP000287352"/>
    </source>
</evidence>
<dbReference type="Proteomes" id="UP000287352">
    <property type="component" value="Unassembled WGS sequence"/>
</dbReference>
<dbReference type="RefSeq" id="WP_161975437.1">
    <property type="nucleotide sequence ID" value="NZ_BIFR01000001.1"/>
</dbReference>